<reference evidence="1" key="1">
    <citation type="submission" date="2018-02" db="EMBL/GenBank/DDBJ databases">
        <authorList>
            <person name="Cohen D.B."/>
            <person name="Kent A.D."/>
        </authorList>
    </citation>
    <scope>NUCLEOTIDE SEQUENCE</scope>
</reference>
<proteinExistence type="predicted"/>
<accession>A0A2N9FYL3</accession>
<organism evidence="1">
    <name type="scientific">Fagus sylvatica</name>
    <name type="common">Beechnut</name>
    <dbReference type="NCBI Taxonomy" id="28930"/>
    <lineage>
        <taxon>Eukaryota</taxon>
        <taxon>Viridiplantae</taxon>
        <taxon>Streptophyta</taxon>
        <taxon>Embryophyta</taxon>
        <taxon>Tracheophyta</taxon>
        <taxon>Spermatophyta</taxon>
        <taxon>Magnoliopsida</taxon>
        <taxon>eudicotyledons</taxon>
        <taxon>Gunneridae</taxon>
        <taxon>Pentapetalae</taxon>
        <taxon>rosids</taxon>
        <taxon>fabids</taxon>
        <taxon>Fagales</taxon>
        <taxon>Fagaceae</taxon>
        <taxon>Fagus</taxon>
    </lineage>
</organism>
<gene>
    <name evidence="1" type="ORF">FSB_LOCUS19766</name>
</gene>
<dbReference type="EMBL" id="OIVN01001261">
    <property type="protein sequence ID" value="SPC91884.1"/>
    <property type="molecule type" value="Genomic_DNA"/>
</dbReference>
<sequence length="465" mass="50816">MWQSYPPRQPPTKSSSVFACVPFFDPIFEGSFGGLLVLKMGHAAYHRKALDVFFPTIPVKRGMLSANREFHVVAGVVIFPTHPGLWVNLQRVGKTLRAKAVVREKKRVPDLRGSELGLVRYGSANRGPPGVFLVRLRDSFPIGIPARPGKILAIREFHVVHECVFFPTCPGLQINLLRVRKTLRASVATSVGKFRNFQHNLISSTCFYALHRGELRFARYDLANRGRWNVPYAKGSFSDRDSGLTGGALDDPEVARGGQFDPAFGLVNGPVKSRSTLVKLGQSSPNSGKCIPDPVLKLFGHGGPQSGQKRLGQTMVNPCQTSVKLGQSSSNSGECLSDHVSRVFGHGGPQSGDHPSLKSGMIWLRCLIGVVVAEIIASPHALDSCECMNIEGQTLRKTCGRLGVICHASSIEVVVALSAGSECTRIPYFRLSYLVEFPYSRASIPSSIWEILQEASIRLDDVDLQ</sequence>
<evidence type="ECO:0000313" key="1">
    <source>
        <dbReference type="EMBL" id="SPC91884.1"/>
    </source>
</evidence>
<name>A0A2N9FYL3_FAGSY</name>
<protein>
    <submittedName>
        <fullName evidence="1">Uncharacterized protein</fullName>
    </submittedName>
</protein>
<dbReference type="AlphaFoldDB" id="A0A2N9FYL3"/>